<evidence type="ECO:0000313" key="2">
    <source>
        <dbReference type="Proteomes" id="UP000243778"/>
    </source>
</evidence>
<dbReference type="STRING" id="1007099.SAMN05216287_0747"/>
<dbReference type="Proteomes" id="UP000243778">
    <property type="component" value="Unassembled WGS sequence"/>
</dbReference>
<organism evidence="1 2">
    <name type="scientific">Pseudomonas kuykendallii</name>
    <dbReference type="NCBI Taxonomy" id="1007099"/>
    <lineage>
        <taxon>Bacteria</taxon>
        <taxon>Pseudomonadati</taxon>
        <taxon>Pseudomonadota</taxon>
        <taxon>Gammaproteobacteria</taxon>
        <taxon>Pseudomonadales</taxon>
        <taxon>Pseudomonadaceae</taxon>
        <taxon>Pseudomonas</taxon>
    </lineage>
</organism>
<evidence type="ECO:0008006" key="3">
    <source>
        <dbReference type="Google" id="ProtNLM"/>
    </source>
</evidence>
<dbReference type="PROSITE" id="PS51257">
    <property type="entry name" value="PROKAR_LIPOPROTEIN"/>
    <property type="match status" value="1"/>
</dbReference>
<gene>
    <name evidence="1" type="ORF">SAMN05216287_0747</name>
</gene>
<dbReference type="EMBL" id="FNNU01000001">
    <property type="protein sequence ID" value="SDW34532.1"/>
    <property type="molecule type" value="Genomic_DNA"/>
</dbReference>
<dbReference type="AlphaFoldDB" id="A0A1H2SSE0"/>
<reference evidence="2" key="1">
    <citation type="submission" date="2016-10" db="EMBL/GenBank/DDBJ databases">
        <authorList>
            <person name="Varghese N."/>
            <person name="Submissions S."/>
        </authorList>
    </citation>
    <scope>NUCLEOTIDE SEQUENCE [LARGE SCALE GENOMIC DNA]</scope>
    <source>
        <strain evidence="2">NRRL B-59562</strain>
    </source>
</reference>
<evidence type="ECO:0000313" key="1">
    <source>
        <dbReference type="EMBL" id="SDW34532.1"/>
    </source>
</evidence>
<name>A0A1H2SSE0_9PSED</name>
<dbReference type="RefSeq" id="WP_090224708.1">
    <property type="nucleotide sequence ID" value="NZ_FNNU01000001.1"/>
</dbReference>
<accession>A0A1H2SSE0</accession>
<sequence length="41" mass="4541">MNRLLLCSLLAIALAGCSGNYRFNDDQYRPLGDPQVTNRGN</sequence>
<proteinExistence type="predicted"/>
<protein>
    <recommendedName>
        <fullName evidence="3">Type VI secretion protein</fullName>
    </recommendedName>
</protein>
<keyword evidence="2" id="KW-1185">Reference proteome</keyword>